<proteinExistence type="predicted"/>
<dbReference type="EMBL" id="JAHRIN010077869">
    <property type="protein sequence ID" value="MEQ2218938.1"/>
    <property type="molecule type" value="Genomic_DNA"/>
</dbReference>
<dbReference type="Proteomes" id="UP001434883">
    <property type="component" value="Unassembled WGS sequence"/>
</dbReference>
<name>A0ABV0SGT6_9TELE</name>
<gene>
    <name evidence="1" type="ORF">XENOCAPTIV_010213</name>
</gene>
<comment type="caution">
    <text evidence="1">The sequence shown here is derived from an EMBL/GenBank/DDBJ whole genome shotgun (WGS) entry which is preliminary data.</text>
</comment>
<reference evidence="1 2" key="1">
    <citation type="submission" date="2021-06" db="EMBL/GenBank/DDBJ databases">
        <authorList>
            <person name="Palmer J.M."/>
        </authorList>
    </citation>
    <scope>NUCLEOTIDE SEQUENCE [LARGE SCALE GENOMIC DNA]</scope>
    <source>
        <strain evidence="1 2">XC_2019</strain>
        <tissue evidence="1">Muscle</tissue>
    </source>
</reference>
<evidence type="ECO:0000313" key="2">
    <source>
        <dbReference type="Proteomes" id="UP001434883"/>
    </source>
</evidence>
<evidence type="ECO:0000313" key="1">
    <source>
        <dbReference type="EMBL" id="MEQ2218938.1"/>
    </source>
</evidence>
<protein>
    <submittedName>
        <fullName evidence="1">Uncharacterized protein</fullName>
    </submittedName>
</protein>
<organism evidence="1 2">
    <name type="scientific">Xenoophorus captivus</name>
    <dbReference type="NCBI Taxonomy" id="1517983"/>
    <lineage>
        <taxon>Eukaryota</taxon>
        <taxon>Metazoa</taxon>
        <taxon>Chordata</taxon>
        <taxon>Craniata</taxon>
        <taxon>Vertebrata</taxon>
        <taxon>Euteleostomi</taxon>
        <taxon>Actinopterygii</taxon>
        <taxon>Neopterygii</taxon>
        <taxon>Teleostei</taxon>
        <taxon>Neoteleostei</taxon>
        <taxon>Acanthomorphata</taxon>
        <taxon>Ovalentaria</taxon>
        <taxon>Atherinomorphae</taxon>
        <taxon>Cyprinodontiformes</taxon>
        <taxon>Goodeidae</taxon>
        <taxon>Xenoophorus</taxon>
    </lineage>
</organism>
<keyword evidence="2" id="KW-1185">Reference proteome</keyword>
<sequence>MFIIVYRPADRFAGARDSHLSVTVSDGGAGGFGLRGGGRVGGGGTVSLHRVKLSYKIYCVSPLQSGQLLPHRFCLLHSGFILQTGSPSLNQGLGETILFAPSPPVGLIL</sequence>
<accession>A0ABV0SGT6</accession>